<evidence type="ECO:0000256" key="1">
    <source>
        <dbReference type="SAM" id="MobiDB-lite"/>
    </source>
</evidence>
<name>A0A023EVH8_AEDAL</name>
<dbReference type="AlphaFoldDB" id="A0A023EVH8"/>
<accession>A0A023EVH8</accession>
<dbReference type="VEuPathDB" id="VectorBase:AALC636_020986"/>
<feature type="compositionally biased region" description="Basic and acidic residues" evidence="1">
    <location>
        <begin position="589"/>
        <end position="611"/>
    </location>
</feature>
<protein>
    <submittedName>
        <fullName evidence="2">Putative ribonuclease e</fullName>
    </submittedName>
</protein>
<feature type="compositionally biased region" description="Basic and acidic residues" evidence="1">
    <location>
        <begin position="224"/>
        <end position="240"/>
    </location>
</feature>
<dbReference type="VEuPathDB" id="VectorBase:AALF018958"/>
<feature type="region of interest" description="Disordered" evidence="1">
    <location>
        <begin position="518"/>
        <end position="611"/>
    </location>
</feature>
<dbReference type="VEuPathDB" id="VectorBase:AALFPA_055926"/>
<feature type="non-terminal residue" evidence="2">
    <location>
        <position position="611"/>
    </location>
</feature>
<feature type="region of interest" description="Disordered" evidence="1">
    <location>
        <begin position="155"/>
        <end position="176"/>
    </location>
</feature>
<dbReference type="EMBL" id="GAPW01000576">
    <property type="protein sequence ID" value="JAC13022.1"/>
    <property type="molecule type" value="mRNA"/>
</dbReference>
<feature type="region of interest" description="Disordered" evidence="1">
    <location>
        <begin position="208"/>
        <end position="260"/>
    </location>
</feature>
<organism evidence="2">
    <name type="scientific">Aedes albopictus</name>
    <name type="common">Asian tiger mosquito</name>
    <name type="synonym">Stegomyia albopicta</name>
    <dbReference type="NCBI Taxonomy" id="7160"/>
    <lineage>
        <taxon>Eukaryota</taxon>
        <taxon>Metazoa</taxon>
        <taxon>Ecdysozoa</taxon>
        <taxon>Arthropoda</taxon>
        <taxon>Hexapoda</taxon>
        <taxon>Insecta</taxon>
        <taxon>Pterygota</taxon>
        <taxon>Neoptera</taxon>
        <taxon>Endopterygota</taxon>
        <taxon>Diptera</taxon>
        <taxon>Nematocera</taxon>
        <taxon>Culicoidea</taxon>
        <taxon>Culicidae</taxon>
        <taxon>Culicinae</taxon>
        <taxon>Aedini</taxon>
        <taxon>Aedes</taxon>
        <taxon>Stegomyia</taxon>
    </lineage>
</organism>
<feature type="compositionally biased region" description="Basic and acidic residues" evidence="1">
    <location>
        <begin position="559"/>
        <end position="580"/>
    </location>
</feature>
<feature type="compositionally biased region" description="Basic and acidic residues" evidence="1">
    <location>
        <begin position="518"/>
        <end position="527"/>
    </location>
</feature>
<dbReference type="VEuPathDB" id="VectorBase:AALF013313"/>
<feature type="compositionally biased region" description="Basic and acidic residues" evidence="1">
    <location>
        <begin position="535"/>
        <end position="544"/>
    </location>
</feature>
<sequence length="611" mass="65819">NNAYEQKPKPVVEVLNDTEIVVASESESTLDIAQDGDTSQEIEIAQELTVNVAETEKEVLEESKSTDIADVDIIEAPGTVATVLGEEKDAQIDEPVTQETIESENAVTASEVEITAEVKKDVAVEAAASENVSTASEVEITVEAKKINAVEAAAPVEEPTVEQSGNQTEATDAPIDAKETVVTEAVPLIEQNNLELANEVEITEEMSATVKDEAAVEQPEAISEEERSAIEAKETFKIETNEAASVSEQNNVEPTSEVTVPENVSATVEDEPAVALPDVLSVTEVTKTEVVDVVVSAPEQNSTEQISDVTIIEGGEESEKNATTSDVQSDDVAQQSVVEEIVVVENKASLEKQQHSPEAVETHLADTTTAESVIDETSPKQVEKSIEVQAEEKILETEGNVDAQEEATSVEYNLEQSADDVVPEKMIITETVHCTTSTEPVILNGDEASLEVVSTSEPCEQSEESSSKQPEAGSSAQGPTIEEVHDEAVVASDEVVTAIQGLISAADEQLLKIDSIKKSTKNLSKETEETDNTETDEKAPEHNGHVCKPVDSSDTVESEPEHPESEEHQELQHDLTDDKAQQQFEAEEDIPKIEQRHETGAVPKKREPSED</sequence>
<feature type="region of interest" description="Disordered" evidence="1">
    <location>
        <begin position="451"/>
        <end position="484"/>
    </location>
</feature>
<feature type="non-terminal residue" evidence="2">
    <location>
        <position position="1"/>
    </location>
</feature>
<feature type="compositionally biased region" description="Polar residues" evidence="1">
    <location>
        <begin position="242"/>
        <end position="260"/>
    </location>
</feature>
<reference evidence="2" key="1">
    <citation type="journal article" date="2014" name="PLoS Negl. Trop. Dis.">
        <title>Identification and characterization of seminal fluid proteins in the Asian tiger mosquito, Aedes albopictus.</title>
        <authorList>
            <person name="Boes K.E."/>
            <person name="Ribeiro J.M."/>
            <person name="Wong A."/>
            <person name="Harrington L.C."/>
            <person name="Wolfner M.F."/>
            <person name="Sirot L.K."/>
        </authorList>
    </citation>
    <scope>NUCLEOTIDE SEQUENCE</scope>
    <source>
        <tissue evidence="2">Reproductive organs</tissue>
    </source>
</reference>
<evidence type="ECO:0000313" key="2">
    <source>
        <dbReference type="EMBL" id="JAC13022.1"/>
    </source>
</evidence>
<proteinExistence type="evidence at transcript level"/>